<name>A0A1G6Y9P3_9ACTN</name>
<organism evidence="1 2">
    <name type="scientific">Glycomyces harbinensis</name>
    <dbReference type="NCBI Taxonomy" id="58114"/>
    <lineage>
        <taxon>Bacteria</taxon>
        <taxon>Bacillati</taxon>
        <taxon>Actinomycetota</taxon>
        <taxon>Actinomycetes</taxon>
        <taxon>Glycomycetales</taxon>
        <taxon>Glycomycetaceae</taxon>
        <taxon>Glycomyces</taxon>
    </lineage>
</organism>
<keyword evidence="2" id="KW-1185">Reference proteome</keyword>
<dbReference type="Proteomes" id="UP000198949">
    <property type="component" value="Unassembled WGS sequence"/>
</dbReference>
<accession>A0A1G6Y9P3</accession>
<dbReference type="STRING" id="58114.SAMN05216270_108217"/>
<gene>
    <name evidence="1" type="ORF">SAMN05216270_108217</name>
</gene>
<proteinExistence type="predicted"/>
<protein>
    <submittedName>
        <fullName evidence="1">Uncharacterized protein</fullName>
    </submittedName>
</protein>
<dbReference type="AlphaFoldDB" id="A0A1G6Y9P3"/>
<sequence length="122" mass="13022">MSEEEPEGSVEVDVPLGEFVLGRLMEFFVLGDDRVRPTMVDVYAVIADEPVRVLHIDHANVLGTGMSPSMAWTSAGGIESGTAFSTILYGETIRVLNSSRARSCEHVAGPLVTAALVSGERS</sequence>
<dbReference type="EMBL" id="FNAD01000008">
    <property type="protein sequence ID" value="SDD87149.1"/>
    <property type="molecule type" value="Genomic_DNA"/>
</dbReference>
<reference evidence="2" key="1">
    <citation type="submission" date="2016-10" db="EMBL/GenBank/DDBJ databases">
        <authorList>
            <person name="Varghese N."/>
            <person name="Submissions S."/>
        </authorList>
    </citation>
    <scope>NUCLEOTIDE SEQUENCE [LARGE SCALE GENOMIC DNA]</scope>
    <source>
        <strain evidence="2">CGMCC 4.3516</strain>
    </source>
</reference>
<dbReference type="RefSeq" id="WP_091036753.1">
    <property type="nucleotide sequence ID" value="NZ_FNAD01000008.1"/>
</dbReference>
<evidence type="ECO:0000313" key="1">
    <source>
        <dbReference type="EMBL" id="SDD87149.1"/>
    </source>
</evidence>
<evidence type="ECO:0000313" key="2">
    <source>
        <dbReference type="Proteomes" id="UP000198949"/>
    </source>
</evidence>